<dbReference type="EMBL" id="CADIJR010000042">
    <property type="protein sequence ID" value="CAB3674571.1"/>
    <property type="molecule type" value="Genomic_DNA"/>
</dbReference>
<dbReference type="GeneID" id="92899823"/>
<dbReference type="PANTHER" id="PTHR47870">
    <property type="entry name" value="CYTOCHROME C-TYPE BIOGENESIS PROTEIN CCMH"/>
    <property type="match status" value="1"/>
</dbReference>
<keyword evidence="3" id="KW-1185">Reference proteome</keyword>
<dbReference type="AlphaFoldDB" id="A0A6J5AQE7"/>
<sequence>MPEHLPLSLTRRMLRAARPSRRVAIVLVAGALTCYGAVQFWSSRDPAVAFRESGDVAQLIAAVTRLEQRTAQAPQDYAAQRLLAHGYRAMGRHADAVHAFGKAWPLVQDDPDELALFAATLAIYRGGFSGKPDELLQRALAADPSHANALMLKGASAYERGDFGLARRTWERVLTQGGLDDEDLEWVRAQIARLPDPMVTTAQAKTIPK</sequence>
<dbReference type="SUPFAM" id="SSF48452">
    <property type="entry name" value="TPR-like"/>
    <property type="match status" value="1"/>
</dbReference>
<dbReference type="PANTHER" id="PTHR47870:SF1">
    <property type="entry name" value="CYTOCHROME C-TYPE BIOGENESIS PROTEIN CCMH"/>
    <property type="match status" value="1"/>
</dbReference>
<evidence type="ECO:0000313" key="2">
    <source>
        <dbReference type="EMBL" id="CAB3674571.1"/>
    </source>
</evidence>
<dbReference type="GO" id="GO:0017004">
    <property type="term" value="P:cytochrome complex assembly"/>
    <property type="evidence" value="ECO:0007669"/>
    <property type="project" value="UniProtKB-KW"/>
</dbReference>
<accession>A0A6J5AQE7</accession>
<reference evidence="2 3" key="1">
    <citation type="submission" date="2020-04" db="EMBL/GenBank/DDBJ databases">
        <authorList>
            <person name="De Canck E."/>
        </authorList>
    </citation>
    <scope>NUCLEOTIDE SEQUENCE [LARGE SCALE GENOMIC DNA]</scope>
    <source>
        <strain evidence="2 3">LMG 26845</strain>
    </source>
</reference>
<protein>
    <submittedName>
        <fullName evidence="2">Uncharacterized protein</fullName>
    </submittedName>
</protein>
<organism evidence="2 3">
    <name type="scientific">Achromobacter insuavis</name>
    <dbReference type="NCBI Taxonomy" id="1287735"/>
    <lineage>
        <taxon>Bacteria</taxon>
        <taxon>Pseudomonadati</taxon>
        <taxon>Pseudomonadota</taxon>
        <taxon>Betaproteobacteria</taxon>
        <taxon>Burkholderiales</taxon>
        <taxon>Alcaligenaceae</taxon>
        <taxon>Achromobacter</taxon>
    </lineage>
</organism>
<evidence type="ECO:0000313" key="3">
    <source>
        <dbReference type="Proteomes" id="UP000507979"/>
    </source>
</evidence>
<proteinExistence type="predicted"/>
<gene>
    <name evidence="2" type="ORF">LMG26845_03951</name>
</gene>
<evidence type="ECO:0000256" key="1">
    <source>
        <dbReference type="ARBA" id="ARBA00022748"/>
    </source>
</evidence>
<dbReference type="Gene3D" id="1.25.40.10">
    <property type="entry name" value="Tetratricopeptide repeat domain"/>
    <property type="match status" value="1"/>
</dbReference>
<name>A0A6J5AQE7_9BURK</name>
<dbReference type="InterPro" id="IPR051263">
    <property type="entry name" value="C-type_cytochrome_biogenesis"/>
</dbReference>
<dbReference type="RefSeq" id="WP_156350144.1">
    <property type="nucleotide sequence ID" value="NZ_CADIJR010000042.1"/>
</dbReference>
<dbReference type="Proteomes" id="UP000507979">
    <property type="component" value="Unassembled WGS sequence"/>
</dbReference>
<dbReference type="InterPro" id="IPR011990">
    <property type="entry name" value="TPR-like_helical_dom_sf"/>
</dbReference>
<keyword evidence="1" id="KW-0201">Cytochrome c-type biogenesis</keyword>